<evidence type="ECO:0000313" key="1">
    <source>
        <dbReference type="EMBL" id="KAK1390390.1"/>
    </source>
</evidence>
<protein>
    <submittedName>
        <fullName evidence="1">Uncharacterized protein</fullName>
    </submittedName>
</protein>
<proteinExistence type="predicted"/>
<evidence type="ECO:0000313" key="2">
    <source>
        <dbReference type="Proteomes" id="UP001237642"/>
    </source>
</evidence>
<dbReference type="EMBL" id="JAUIZM010000004">
    <property type="protein sequence ID" value="KAK1390390.1"/>
    <property type="molecule type" value="Genomic_DNA"/>
</dbReference>
<name>A0AAD8MUU7_9APIA</name>
<gene>
    <name evidence="1" type="ORF">POM88_018568</name>
</gene>
<comment type="caution">
    <text evidence="1">The sequence shown here is derived from an EMBL/GenBank/DDBJ whole genome shotgun (WGS) entry which is preliminary data.</text>
</comment>
<sequence length="120" mass="13353">MAFSANLGGWIVDTLVSRGFSVTSVRKDYGYCKCLCEIVIAVIIVNLIVISITSEEYPLWQCTMIDDFLPLFSFVADIARGVGDLHAAGVVWGRYCSWTIPCSLRTTLLHRHGSQCKSHH</sequence>
<organism evidence="1 2">
    <name type="scientific">Heracleum sosnowskyi</name>
    <dbReference type="NCBI Taxonomy" id="360622"/>
    <lineage>
        <taxon>Eukaryota</taxon>
        <taxon>Viridiplantae</taxon>
        <taxon>Streptophyta</taxon>
        <taxon>Embryophyta</taxon>
        <taxon>Tracheophyta</taxon>
        <taxon>Spermatophyta</taxon>
        <taxon>Magnoliopsida</taxon>
        <taxon>eudicotyledons</taxon>
        <taxon>Gunneridae</taxon>
        <taxon>Pentapetalae</taxon>
        <taxon>asterids</taxon>
        <taxon>campanulids</taxon>
        <taxon>Apiales</taxon>
        <taxon>Apiaceae</taxon>
        <taxon>Apioideae</taxon>
        <taxon>apioid superclade</taxon>
        <taxon>Tordylieae</taxon>
        <taxon>Tordyliinae</taxon>
        <taxon>Heracleum</taxon>
    </lineage>
</organism>
<dbReference type="Proteomes" id="UP001237642">
    <property type="component" value="Unassembled WGS sequence"/>
</dbReference>
<keyword evidence="2" id="KW-1185">Reference proteome</keyword>
<reference evidence="1" key="2">
    <citation type="submission" date="2023-05" db="EMBL/GenBank/DDBJ databases">
        <authorList>
            <person name="Schelkunov M.I."/>
        </authorList>
    </citation>
    <scope>NUCLEOTIDE SEQUENCE</scope>
    <source>
        <strain evidence="1">Hsosn_3</strain>
        <tissue evidence="1">Leaf</tissue>
    </source>
</reference>
<accession>A0AAD8MUU7</accession>
<reference evidence="1" key="1">
    <citation type="submission" date="2023-02" db="EMBL/GenBank/DDBJ databases">
        <title>Genome of toxic invasive species Heracleum sosnowskyi carries increased number of genes despite the absence of recent whole-genome duplications.</title>
        <authorList>
            <person name="Schelkunov M."/>
            <person name="Shtratnikova V."/>
            <person name="Makarenko M."/>
            <person name="Klepikova A."/>
            <person name="Omelchenko D."/>
            <person name="Novikova G."/>
            <person name="Obukhova E."/>
            <person name="Bogdanov V."/>
            <person name="Penin A."/>
            <person name="Logacheva M."/>
        </authorList>
    </citation>
    <scope>NUCLEOTIDE SEQUENCE</scope>
    <source>
        <strain evidence="1">Hsosn_3</strain>
        <tissue evidence="1">Leaf</tissue>
    </source>
</reference>
<dbReference type="AlphaFoldDB" id="A0AAD8MUU7"/>